<feature type="domain" description="RAI1-like" evidence="1">
    <location>
        <begin position="191"/>
        <end position="357"/>
    </location>
</feature>
<reference evidence="2" key="1">
    <citation type="submission" date="2021-02" db="EMBL/GenBank/DDBJ databases">
        <authorList>
            <person name="Nowell W R."/>
        </authorList>
    </citation>
    <scope>NUCLEOTIDE SEQUENCE</scope>
    <source>
        <strain evidence="2">Ploen Becks lab</strain>
    </source>
</reference>
<dbReference type="EMBL" id="CAJNOC010008984">
    <property type="protein sequence ID" value="CAF1123220.1"/>
    <property type="molecule type" value="Genomic_DNA"/>
</dbReference>
<evidence type="ECO:0000259" key="1">
    <source>
        <dbReference type="Pfam" id="PF08652"/>
    </source>
</evidence>
<organism evidence="2 3">
    <name type="scientific">Brachionus calyciflorus</name>
    <dbReference type="NCBI Taxonomy" id="104777"/>
    <lineage>
        <taxon>Eukaryota</taxon>
        <taxon>Metazoa</taxon>
        <taxon>Spiralia</taxon>
        <taxon>Gnathifera</taxon>
        <taxon>Rotifera</taxon>
        <taxon>Eurotatoria</taxon>
        <taxon>Monogononta</taxon>
        <taxon>Pseudotrocha</taxon>
        <taxon>Ploima</taxon>
        <taxon>Brachionidae</taxon>
        <taxon>Brachionus</taxon>
    </lineage>
</organism>
<name>A0A814QQC6_9BILA</name>
<dbReference type="PANTHER" id="PTHR35179">
    <property type="entry name" value="PROTEIN CBG02620"/>
    <property type="match status" value="1"/>
</dbReference>
<comment type="caution">
    <text evidence="2">The sequence shown here is derived from an EMBL/GenBank/DDBJ whole genome shotgun (WGS) entry which is preliminary data.</text>
</comment>
<evidence type="ECO:0000313" key="2">
    <source>
        <dbReference type="EMBL" id="CAF1123220.1"/>
    </source>
</evidence>
<keyword evidence="3" id="KW-1185">Reference proteome</keyword>
<proteinExistence type="predicted"/>
<dbReference type="PANTHER" id="PTHR35179:SF2">
    <property type="entry name" value="START DOMAIN-CONTAINING PROTEIN"/>
    <property type="match status" value="1"/>
</dbReference>
<evidence type="ECO:0000313" key="3">
    <source>
        <dbReference type="Proteomes" id="UP000663879"/>
    </source>
</evidence>
<dbReference type="OrthoDB" id="5393654at2759"/>
<dbReference type="Proteomes" id="UP000663879">
    <property type="component" value="Unassembled WGS sequence"/>
</dbReference>
<accession>A0A814QQC6</accession>
<gene>
    <name evidence="2" type="ORF">OXX778_LOCUS22135</name>
</gene>
<dbReference type="AlphaFoldDB" id="A0A814QQC6"/>
<sequence length="368" mass="43518">MAKKSSDWLTWHLKNSTLITEIFQNELTIPDFDCTQLNNYEQIGSYSWSSYSRPYNPIIVIPGRPSVLIQNLQSLVSQHLIFNSEQSIIDENRFYLHNHPMEPILRTVPICSPKFEFSKIDFLTDRNNLRKLLDFVENKTDRSFIIDFQKVGNFILMVRNEERNLGRDNSFGKDFENVASLVNQGYCGHRRIVTYSFGDLNFVTRFEVDCVEDDDLEFKEDDYFRNKLKFSDKSKLSYIIDGKFRPRVLVELTSRSKTDFPVKKWAQMFFSKTDYLVIGRHRDGILNRIQKLSFEQVTHILQNRKNIQPTMGRLNSLMHKIKELVKDENCVYSLVYDYSNKSMKFCKLDNHQPYLPNDLIEQFSNKNI</sequence>
<protein>
    <recommendedName>
        <fullName evidence="1">RAI1-like domain-containing protein</fullName>
    </recommendedName>
</protein>
<dbReference type="InterPro" id="IPR013961">
    <property type="entry name" value="RAI1"/>
</dbReference>
<dbReference type="Pfam" id="PF08652">
    <property type="entry name" value="RAI1"/>
    <property type="match status" value="1"/>
</dbReference>